<organism evidence="1 2">
    <name type="scientific">Phytophthora megakarya</name>
    <dbReference type="NCBI Taxonomy" id="4795"/>
    <lineage>
        <taxon>Eukaryota</taxon>
        <taxon>Sar</taxon>
        <taxon>Stramenopiles</taxon>
        <taxon>Oomycota</taxon>
        <taxon>Peronosporomycetes</taxon>
        <taxon>Peronosporales</taxon>
        <taxon>Peronosporaceae</taxon>
        <taxon>Phytophthora</taxon>
    </lineage>
</organism>
<dbReference type="EMBL" id="NBNE01001108">
    <property type="protein sequence ID" value="OWZ15519.1"/>
    <property type="molecule type" value="Genomic_DNA"/>
</dbReference>
<dbReference type="SUPFAM" id="SSF56672">
    <property type="entry name" value="DNA/RNA polymerases"/>
    <property type="match status" value="1"/>
</dbReference>
<evidence type="ECO:0000313" key="1">
    <source>
        <dbReference type="EMBL" id="OWZ15519.1"/>
    </source>
</evidence>
<gene>
    <name evidence="1" type="ORF">PHMEG_00010825</name>
</gene>
<proteinExistence type="predicted"/>
<evidence type="ECO:0000313" key="2">
    <source>
        <dbReference type="Proteomes" id="UP000198211"/>
    </source>
</evidence>
<dbReference type="PANTHER" id="PTHR37984:SF5">
    <property type="entry name" value="PROTEIN NYNRIN-LIKE"/>
    <property type="match status" value="1"/>
</dbReference>
<keyword evidence="2" id="KW-1185">Reference proteome</keyword>
<dbReference type="OrthoDB" id="906876at2759"/>
<sequence length="303" mass="34516">MFIDLDRLFYRVRYWGISVSLPKSKFGKRPISYLSPEIGAEGIRAKPKLAEGVKKLPFPTTLKGIQSFLGSLNYYNKFIKDLLEVAAVKYELTDEQIRMGKNMEPAKEAFEILKQKIVSTPLLRHPDRKKPFIIILHANPWAMRTVLAKNTMERYIRFDSLAGYCTIKKCNITRQRRKQWNFSEFSEYSILQRHLEGVYALIGSGMSLEGRCEQWAARLALWPLEVHNIQNDEDGLASILGAGFTLRDKLDQIAENPILTKGQVVRAPPISLKMLESDDEGWLLSFDGSARTSDRLGSSGCIL</sequence>
<accession>A0A225WEG2</accession>
<dbReference type="Gene3D" id="3.30.70.270">
    <property type="match status" value="1"/>
</dbReference>
<dbReference type="AlphaFoldDB" id="A0A225WEG2"/>
<keyword evidence="1" id="KW-0695">RNA-directed DNA polymerase</keyword>
<comment type="caution">
    <text evidence="1">The sequence shown here is derived from an EMBL/GenBank/DDBJ whole genome shotgun (WGS) entry which is preliminary data.</text>
</comment>
<dbReference type="PANTHER" id="PTHR37984">
    <property type="entry name" value="PROTEIN CBG26694"/>
    <property type="match status" value="1"/>
</dbReference>
<dbReference type="InterPro" id="IPR043502">
    <property type="entry name" value="DNA/RNA_pol_sf"/>
</dbReference>
<dbReference type="GO" id="GO:0003964">
    <property type="term" value="F:RNA-directed DNA polymerase activity"/>
    <property type="evidence" value="ECO:0007669"/>
    <property type="project" value="UniProtKB-KW"/>
</dbReference>
<dbReference type="Proteomes" id="UP000198211">
    <property type="component" value="Unassembled WGS sequence"/>
</dbReference>
<protein>
    <submittedName>
        <fullName evidence="1">Reverse transcriptase</fullName>
    </submittedName>
</protein>
<keyword evidence="1" id="KW-0548">Nucleotidyltransferase</keyword>
<reference evidence="2" key="1">
    <citation type="submission" date="2017-03" db="EMBL/GenBank/DDBJ databases">
        <title>Phytopthora megakarya and P. palmivora, two closely related causual agents of cacao black pod achieved similar genome size and gene model numbers by different mechanisms.</title>
        <authorList>
            <person name="Ali S."/>
            <person name="Shao J."/>
            <person name="Larry D.J."/>
            <person name="Kronmiller B."/>
            <person name="Shen D."/>
            <person name="Strem M.D."/>
            <person name="Melnick R.L."/>
            <person name="Guiltinan M.J."/>
            <person name="Tyler B.M."/>
            <person name="Meinhardt L.W."/>
            <person name="Bailey B.A."/>
        </authorList>
    </citation>
    <scope>NUCLEOTIDE SEQUENCE [LARGE SCALE GENOMIC DNA]</scope>
    <source>
        <strain evidence="2">zdho120</strain>
    </source>
</reference>
<dbReference type="InterPro" id="IPR050951">
    <property type="entry name" value="Retrovirus_Pol_polyprotein"/>
</dbReference>
<dbReference type="STRING" id="4795.A0A225WEG2"/>
<name>A0A225WEG2_9STRA</name>
<dbReference type="InterPro" id="IPR043128">
    <property type="entry name" value="Rev_trsase/Diguanyl_cyclase"/>
</dbReference>
<keyword evidence="1" id="KW-0808">Transferase</keyword>